<feature type="region of interest" description="Disordered" evidence="17">
    <location>
        <begin position="556"/>
        <end position="640"/>
    </location>
</feature>
<dbReference type="InterPro" id="IPR000832">
    <property type="entry name" value="GPCR_2_secretin-like"/>
</dbReference>
<keyword evidence="23" id="KW-1185">Reference proteome</keyword>
<dbReference type="InterPro" id="IPR057244">
    <property type="entry name" value="GAIN_B"/>
</dbReference>
<feature type="compositionally biased region" description="Low complexity" evidence="17">
    <location>
        <begin position="784"/>
        <end position="808"/>
    </location>
</feature>
<evidence type="ECO:0000256" key="15">
    <source>
        <dbReference type="ARBA" id="ARBA00093577"/>
    </source>
</evidence>
<evidence type="ECO:0000256" key="12">
    <source>
        <dbReference type="ARBA" id="ARBA00069919"/>
    </source>
</evidence>
<evidence type="ECO:0000256" key="9">
    <source>
        <dbReference type="ARBA" id="ARBA00023170"/>
    </source>
</evidence>
<feature type="region of interest" description="Disordered" evidence="17">
    <location>
        <begin position="873"/>
        <end position="913"/>
    </location>
</feature>
<keyword evidence="9" id="KW-0675">Receptor</keyword>
<dbReference type="GO" id="GO:0004930">
    <property type="term" value="F:G protein-coupled receptor activity"/>
    <property type="evidence" value="ECO:0007669"/>
    <property type="project" value="UniProtKB-KW"/>
</dbReference>
<feature type="transmembrane region" description="Helical" evidence="18">
    <location>
        <begin position="2805"/>
        <end position="2826"/>
    </location>
</feature>
<dbReference type="PROSITE" id="PS50261">
    <property type="entry name" value="G_PROTEIN_RECEP_F2_4"/>
    <property type="match status" value="1"/>
</dbReference>
<keyword evidence="3 18" id="KW-0812">Transmembrane</keyword>
<feature type="compositionally biased region" description="Low complexity" evidence="17">
    <location>
        <begin position="1143"/>
        <end position="1153"/>
    </location>
</feature>
<feature type="disulfide bond" evidence="16">
    <location>
        <begin position="58"/>
        <end position="117"/>
    </location>
</feature>
<dbReference type="GO" id="GO:0007166">
    <property type="term" value="P:cell surface receptor signaling pathway"/>
    <property type="evidence" value="ECO:0007669"/>
    <property type="project" value="InterPro"/>
</dbReference>
<feature type="compositionally biased region" description="Low complexity" evidence="17">
    <location>
        <begin position="896"/>
        <end position="907"/>
    </location>
</feature>
<evidence type="ECO:0000256" key="6">
    <source>
        <dbReference type="ARBA" id="ARBA00023040"/>
    </source>
</evidence>
<evidence type="ECO:0000256" key="1">
    <source>
        <dbReference type="ARBA" id="ARBA00004141"/>
    </source>
</evidence>
<feature type="compositionally biased region" description="Low complexity" evidence="17">
    <location>
        <begin position="323"/>
        <end position="342"/>
    </location>
</feature>
<feature type="region of interest" description="Disordered" evidence="17">
    <location>
        <begin position="1049"/>
        <end position="1069"/>
    </location>
</feature>
<comment type="similarity">
    <text evidence="2">Belongs to the G-protein coupled receptor 2 family. Adhesion G-protein coupled receptor (ADGR) subfamily.</text>
</comment>
<dbReference type="PRINTS" id="PR00249">
    <property type="entry name" value="GPCRSECRETIN"/>
</dbReference>
<gene>
    <name evidence="22" type="primary">ADGRG4</name>
</gene>
<comment type="subcellular location">
    <subcellularLocation>
        <location evidence="1">Membrane</location>
        <topology evidence="1">Multi-pass membrane protein</topology>
    </subcellularLocation>
</comment>
<organism evidence="22 23">
    <name type="scientific">Panthera tigris altaica</name>
    <name type="common">Siberian tiger</name>
    <dbReference type="NCBI Taxonomy" id="74533"/>
    <lineage>
        <taxon>Eukaryota</taxon>
        <taxon>Metazoa</taxon>
        <taxon>Chordata</taxon>
        <taxon>Craniata</taxon>
        <taxon>Vertebrata</taxon>
        <taxon>Euteleostomi</taxon>
        <taxon>Mammalia</taxon>
        <taxon>Eutheria</taxon>
        <taxon>Laurasiatheria</taxon>
        <taxon>Carnivora</taxon>
        <taxon>Feliformia</taxon>
        <taxon>Felidae</taxon>
        <taxon>Pantherinae</taxon>
        <taxon>Panthera</taxon>
    </lineage>
</organism>
<comment type="function">
    <text evidence="14">Orphan adhesion G-protein coupled receptor (aGPCR). Ligand binding causes a conformation change that triggers signaling via guanine nucleotide-binding proteins (G proteins) and modulates the activity of downstream effectors, such as adenylate cyclase. ADGRG4 is coupled to G(s) G proteins and mediates activation of adenylate cyclase activity. May be act as sensor of mechanical forces.</text>
</comment>
<feature type="compositionally biased region" description="Polar residues" evidence="17">
    <location>
        <begin position="575"/>
        <end position="589"/>
    </location>
</feature>
<feature type="compositionally biased region" description="Polar residues" evidence="17">
    <location>
        <begin position="666"/>
        <end position="676"/>
    </location>
</feature>
<feature type="compositionally biased region" description="Polar residues" evidence="17">
    <location>
        <begin position="880"/>
        <end position="890"/>
    </location>
</feature>
<dbReference type="FunFam" id="1.20.1070.10:FF:000234">
    <property type="entry name" value="adhesion G-protein coupled receptor G4"/>
    <property type="match status" value="1"/>
</dbReference>
<reference evidence="22" key="2">
    <citation type="submission" date="2025-09" db="UniProtKB">
        <authorList>
            <consortium name="Ensembl"/>
        </authorList>
    </citation>
    <scope>IDENTIFICATION</scope>
</reference>
<proteinExistence type="inferred from homology"/>
<feature type="transmembrane region" description="Helical" evidence="18">
    <location>
        <begin position="2671"/>
        <end position="2695"/>
    </location>
</feature>
<dbReference type="PROSITE" id="PS51828">
    <property type="entry name" value="PTX_2"/>
    <property type="match status" value="1"/>
</dbReference>
<feature type="transmembrane region" description="Helical" evidence="18">
    <location>
        <begin position="2608"/>
        <end position="2634"/>
    </location>
</feature>
<dbReference type="PROSITE" id="PS50221">
    <property type="entry name" value="GAIN_B"/>
    <property type="match status" value="1"/>
</dbReference>
<evidence type="ECO:0000256" key="8">
    <source>
        <dbReference type="ARBA" id="ARBA00023157"/>
    </source>
</evidence>
<evidence type="ECO:0000256" key="13">
    <source>
        <dbReference type="ARBA" id="ARBA00082055"/>
    </source>
</evidence>
<sequence>MKEHIICQKFYGLILMLSGTFLSDALSLKGKRLDFYGRADTYVSLTNTVPELSRFTACIDLVFVDDKSSDWMAFSYVGREDIDLGLAGDHQQLILYNLGRTFYIRYQLTPFQWHTICLIWDGVKGRLELFLNTERILVVMDQPQSLTPNGTLILGHFLQNWDSRVKSPLPGFAGSLYYFQLWDHVLENEDFMKCLGGNVVSWEEDVWLINKVIPTVDMRLRCFVYENITTQEMSTTLSQQVDVTTPSQVTGLKPQETVYSSTMMFKSMPVFATDYATVSYSNTTSLLLETVTAPKLLKTSVAGTARFTADSLSTSAAITLPTKGTSTGTTTNSMKMTKSPSSESTGTTKMAEAIATETFPQTAATNFPYTSGFTKDSIRPKTSVTGSQSAIMKTTSVFSSVESTPISATSRPKQKSTGIEALAIFTASQEFLTSTDAGTVARSTVEQTSATATHVGTVSAFPPGSVLISTVAPVHSVFPRNQTASTLAITDTEITSTVHSKPLPTRPVEMMPVLRTAEAELTSVDFQDVSSPRMEDTISTFIPEKASSMALSFRTSSPFTGAQDTQTVHDAETTRPASTPGVTPATTVAETVLPPTTAGPTHTQNTPTDGGNMPSLNSTRSASTAKAYESGPTSITDGGAQLLSTGEATWASRPDQTLLTPAFHGSASNAEHSSTTSPIGIPPEAPSESEATPVADAIITADGTTDRYTTALSNSTASWLFANFSTVSRPASVTTLPEFKLTTFLLKTTPMSTAAGSEVLSTPRETVAPPVDASTVADTDPNFSTEESASETSLTETSGTSACGGTTAPVAESAKTQRYEATVTRKETAAHCLEGRSAIAATTERSPAATTLEATDESAQRLTASVAISPFPDTEKLTTPLENRTATTEGRGSWLSTKSMKTTPKSSYDGATEIFNPTHTYTALWTSEAPPEGNPTPSPSSGSAQTSPDPLGASTRRILGTSFATIPTDTTAMSLPAGILPPQPTATHSSATPVPSAPATTASVSPLGQTASATSHGMPTHRRSIHATSEATVTSVSKTPATVLSLTERPVPSWRPPTPVATKAETTHRLTSADTVTPFTATLVCSKSVSDNIPVASSTRVISTRFTPVTTRPVSQAEETSTHALSFPHTLGSSGDVVSLATSTTETSVVDETMSPDTSAPKASTSVDDHVSQSSAHLGNTPVPTLLVTDVSTLPSDKEQMTTSLGNTSRTMEVTEMSPAENPFISDSQSTSSLEMTDTGAAESTAISTHQTRSPSDFPLATPPDGMSASPPASGSIQTTSTSLSSHTGDAHIPEMSTVTSGTTRVSDPVDINTSLSNLLPPKTQTELTSGASPISESTQTSPDFLSLSTTGPSGATFTLVSADGVTTALSAPNVPTVLLGKTSMATSIPIYQMSSLPVGVTAFASKRVSETPTTLVTNSSKTTHPDCPKSPSTATSAPMSEMSSMSVSGSAFSPPAASFDTSAAAGSFSSLLSSFMTVPASTLDVAPRPASKSTLFSSAFITSEVTEVSSRITPTSSSSPTESTFPSVKTIPTTIMAGGAPPSLGTTASSLLSSRNTEAISSIPKTTFSPFLATTHQSSQNETATLGILPGTTKDSLSPVSSSTVTALTNTSSGADALESVFSSTPSGHPHTSSSIQVSPSLTSFKSTPGHTKRVKATTYLSSDTEKKTSWSENTSTAEPAKGATSVKTPVSYSPWTPSIATPPSLTSLLFSPHRTEAKFSTPKTFLPLTSQMVEFPVLGTRTTPSNTQPLLMTSWDTPTAKGSQFPMFTSTHVPTPHKMETEIPYLVPGSLSTFAAPQTGLISGDVMAKPSISMSGFLPTLGMSDSPSSISSRSIPITLADIKHTFEKTATSVTLGTTLPSNHSGATSGSILSKATSSPTLAWILSTLPSGSPLSTVSSTPHIVTSSTVKLSESTSLTSDGTLTRSFTNFTTPSFATVRTALTETTPTPAVGSISTGFPTSLPVSVKLTDNSLYVSKSPEASSRTTATANSKTVSQPLPSSKMSGSPPATDHTRSISSMLLPSHAVTSAWSGIPAVSASSTLDSLPDITANTSTATGGSLPLTSTGVTPLPPATVPSLLSSSPETIWLDSTPSFRSMETSTSLVATESTVSFYNIEMSFSVFDEDPRIPVISVVKEFAENWLNSIFQDSEFAVANLAIQIKSRYGDTSEGEITMDQTREGQGMATISYVPYSCVCQVILKANSSLAASELISRIERKIHGNLTHGNFTQGQLMLLVASEHIAVEKLEPGRCEAQETVSKYKGTYKWLLTNPTETAQTRCIKNRDGNATRVCSINVETGKSQWEKPKLKQCKLLQGLPDKIVDLANITISDENAGDAAQHILNLINESPTLDEDETKIIVSKVSDISQCHEISMNLTQMILQIISAVLGKQNNSASDLREVRNEILRIIERAGHKMEFFGRTANLTAASLALAILRVDHTFEGMAFSIRSYNEGADPEIYLGEVPLGRILASIYLPKSLRERIPLSSLHTILFNFFGQTSLFKTKNVTKALTTFVVSASVSHTSVQNLADPVVISLQHVGGNQNYDQVHCAFWDFGSNDGQGGWNSSGCKVKETDVNRTICQCDHLTHFGVLMDLSRSAVDAVNERILVLITYIGCGISSIFLGVAMVTYIAFHKLRKDHPSKILINLCTALLMLNLAFLVNSWSASFQKAGLCITAAGALHYFLLVSLTWMGLEGVHMYISLVRVFNIYVPNYILKFCLVGWGIPGIMVAITLSVKKDLYGTLSSTTPFCWIKDDSIFYTSVVAYFCLIFLMNLSMFCAVFAQLNSMNSQSQRTRRKIILRDLKGTTSLTFLLGLTWGFAFFAWGPVRIFFLYLFAIFNTLQGFLIFVFYCMMKESVREQWQTHLCCGWLRLDNSSDGDSRCGQQVRHKQERLKKTFQHKVFSPSFKSPATSSTFKSLGSAQCIPSETSFPNGERQRHVVYTYIPEILN</sequence>
<evidence type="ECO:0000256" key="16">
    <source>
        <dbReference type="PROSITE-ProRule" id="PRU01172"/>
    </source>
</evidence>
<feature type="compositionally biased region" description="Low complexity" evidence="17">
    <location>
        <begin position="985"/>
        <end position="1006"/>
    </location>
</feature>
<keyword evidence="5 18" id="KW-1133">Transmembrane helix</keyword>
<feature type="compositionally biased region" description="Polar residues" evidence="17">
    <location>
        <begin position="1412"/>
        <end position="1423"/>
    </location>
</feature>
<feature type="compositionally biased region" description="Low complexity" evidence="17">
    <location>
        <begin position="1433"/>
        <end position="1448"/>
    </location>
</feature>
<dbReference type="InterPro" id="IPR001759">
    <property type="entry name" value="PTX_dom"/>
</dbReference>
<dbReference type="SMART" id="SM00159">
    <property type="entry name" value="PTX"/>
    <property type="match status" value="1"/>
</dbReference>
<feature type="compositionally biased region" description="Polar residues" evidence="17">
    <location>
        <begin position="1978"/>
        <end position="2006"/>
    </location>
</feature>
<evidence type="ECO:0000259" key="19">
    <source>
        <dbReference type="PROSITE" id="PS50221"/>
    </source>
</evidence>
<feature type="domain" description="GAIN-B" evidence="19">
    <location>
        <begin position="2445"/>
        <end position="2600"/>
    </location>
</feature>
<feature type="compositionally biased region" description="Polar residues" evidence="17">
    <location>
        <begin position="1155"/>
        <end position="1178"/>
    </location>
</feature>
<keyword evidence="4" id="KW-0732">Signal</keyword>
<keyword evidence="6" id="KW-0297">G-protein coupled receptor</keyword>
<keyword evidence="11" id="KW-0807">Transducer</keyword>
<feature type="transmembrane region" description="Helical" evidence="18">
    <location>
        <begin position="2646"/>
        <end position="2665"/>
    </location>
</feature>
<dbReference type="GO" id="GO:0007189">
    <property type="term" value="P:adenylate cyclase-activating G protein-coupled receptor signaling pathway"/>
    <property type="evidence" value="ECO:0007669"/>
    <property type="project" value="Ensembl"/>
</dbReference>
<evidence type="ECO:0000256" key="7">
    <source>
        <dbReference type="ARBA" id="ARBA00023136"/>
    </source>
</evidence>
<dbReference type="GeneTree" id="ENSGT00940000162744"/>
<dbReference type="SMART" id="SM00303">
    <property type="entry name" value="GPS"/>
    <property type="match status" value="1"/>
</dbReference>
<evidence type="ECO:0000256" key="17">
    <source>
        <dbReference type="SAM" id="MobiDB-lite"/>
    </source>
</evidence>
<feature type="region of interest" description="Disordered" evidence="17">
    <location>
        <begin position="1412"/>
        <end position="1448"/>
    </location>
</feature>
<feature type="region of interest" description="Disordered" evidence="17">
    <location>
        <begin position="1025"/>
        <end position="1044"/>
    </location>
</feature>
<feature type="domain" description="G-protein coupled receptors family 2 profile 2" evidence="20">
    <location>
        <begin position="2609"/>
        <end position="2856"/>
    </location>
</feature>
<dbReference type="SUPFAM" id="SSF81321">
    <property type="entry name" value="Family A G protein-coupled receptor-like"/>
    <property type="match status" value="1"/>
</dbReference>
<evidence type="ECO:0000256" key="14">
    <source>
        <dbReference type="ARBA" id="ARBA00093368"/>
    </source>
</evidence>
<dbReference type="FunFam" id="2.60.120.200:FF:000172">
    <property type="entry name" value="Adhesion G protein-coupled receptor G4"/>
    <property type="match status" value="1"/>
</dbReference>
<evidence type="ECO:0000256" key="2">
    <source>
        <dbReference type="ARBA" id="ARBA00007343"/>
    </source>
</evidence>
<dbReference type="Gene3D" id="2.60.220.50">
    <property type="match status" value="1"/>
</dbReference>
<dbReference type="CDD" id="cd15997">
    <property type="entry name" value="7tmB2_GPR112"/>
    <property type="match status" value="1"/>
</dbReference>
<feature type="compositionally biased region" description="Polar residues" evidence="17">
    <location>
        <begin position="939"/>
        <end position="948"/>
    </location>
</feature>
<feature type="compositionally biased region" description="Polar residues" evidence="17">
    <location>
        <begin position="1225"/>
        <end position="1236"/>
    </location>
</feature>
<evidence type="ECO:0000313" key="22">
    <source>
        <dbReference type="Ensembl" id="ENSPTIP00000006758.1"/>
    </source>
</evidence>
<dbReference type="Gene3D" id="1.20.1070.10">
    <property type="entry name" value="Rhodopsin 7-helix transmembrane proteins"/>
    <property type="match status" value="1"/>
</dbReference>
<evidence type="ECO:0000256" key="11">
    <source>
        <dbReference type="ARBA" id="ARBA00023224"/>
    </source>
</evidence>
<feature type="transmembrane region" description="Helical" evidence="18">
    <location>
        <begin position="2832"/>
        <end position="2854"/>
    </location>
</feature>
<feature type="transmembrane region" description="Helical" evidence="18">
    <location>
        <begin position="2715"/>
        <end position="2738"/>
    </location>
</feature>
<dbReference type="InterPro" id="IPR000203">
    <property type="entry name" value="GPS"/>
</dbReference>
<name>A0A8C9JEU1_PANTA</name>
<dbReference type="Gene3D" id="2.60.120.200">
    <property type="match status" value="1"/>
</dbReference>
<keyword evidence="7 18" id="KW-0472">Membrane</keyword>
<dbReference type="PANTHER" id="PTHR12011:SF277">
    <property type="entry name" value="ADHESION G-PROTEIN COUPLED RECEPTOR G4"/>
    <property type="match status" value="1"/>
</dbReference>
<dbReference type="PANTHER" id="PTHR12011">
    <property type="entry name" value="ADHESION G-PROTEIN COUPLED RECEPTOR"/>
    <property type="match status" value="1"/>
</dbReference>
<feature type="region of interest" description="Disordered" evidence="17">
    <location>
        <begin position="1978"/>
        <end position="2016"/>
    </location>
</feature>
<evidence type="ECO:0000259" key="20">
    <source>
        <dbReference type="PROSITE" id="PS50261"/>
    </source>
</evidence>
<feature type="compositionally biased region" description="Polar residues" evidence="17">
    <location>
        <begin position="1637"/>
        <end position="1651"/>
    </location>
</feature>
<feature type="region of interest" description="Disordered" evidence="17">
    <location>
        <begin position="323"/>
        <end position="347"/>
    </location>
</feature>
<dbReference type="Proteomes" id="UP000675900">
    <property type="component" value="Unassembled WGS sequence"/>
</dbReference>
<feature type="compositionally biased region" description="Polar residues" evidence="17">
    <location>
        <begin position="598"/>
        <end position="624"/>
    </location>
</feature>
<feature type="compositionally biased region" description="Polar residues" evidence="17">
    <location>
        <begin position="556"/>
        <end position="566"/>
    </location>
</feature>
<dbReference type="InterPro" id="IPR013320">
    <property type="entry name" value="ConA-like_dom_sf"/>
</dbReference>
<comment type="subunit">
    <text evidence="15">Homodimer; homodimerizes via its Pentraxin domain in a calcium-independent manner. Heterodimer of 2 chains generated by proteolytic processing; the large extracellular N-terminal fragment and the membrane-bound C-terminal fragment predominantly remain associated and non-covalently linked.</text>
</comment>
<feature type="compositionally biased region" description="Polar residues" evidence="17">
    <location>
        <begin position="1245"/>
        <end position="1255"/>
    </location>
</feature>
<feature type="compositionally biased region" description="Polar residues" evidence="17">
    <location>
        <begin position="1026"/>
        <end position="1044"/>
    </location>
</feature>
<feature type="region of interest" description="Disordered" evidence="17">
    <location>
        <begin position="1623"/>
        <end position="1690"/>
    </location>
</feature>
<keyword evidence="10" id="KW-0325">Glycoprotein</keyword>
<feature type="transmembrane region" description="Helical" evidence="18">
    <location>
        <begin position="2758"/>
        <end position="2784"/>
    </location>
</feature>
<evidence type="ECO:0000256" key="18">
    <source>
        <dbReference type="SAM" id="Phobius"/>
    </source>
</evidence>
<feature type="compositionally biased region" description="Polar residues" evidence="17">
    <location>
        <begin position="1271"/>
        <end position="1288"/>
    </location>
</feature>
<evidence type="ECO:0000256" key="4">
    <source>
        <dbReference type="ARBA" id="ARBA00022729"/>
    </source>
</evidence>
<dbReference type="Ensembl" id="ENSPTIT00000010584.1">
    <property type="protein sequence ID" value="ENSPTIP00000006758.1"/>
    <property type="gene ID" value="ENSPTIG00000008512.1"/>
</dbReference>
<feature type="region of interest" description="Disordered" evidence="17">
    <location>
        <begin position="974"/>
        <end position="1019"/>
    </location>
</feature>
<feature type="region of interest" description="Disordered" evidence="17">
    <location>
        <begin position="1143"/>
        <end position="1344"/>
    </location>
</feature>
<feature type="compositionally biased region" description="Polar residues" evidence="17">
    <location>
        <begin position="1297"/>
        <end position="1344"/>
    </location>
</feature>
<feature type="region of interest" description="Disordered" evidence="17">
    <location>
        <begin position="756"/>
        <end position="818"/>
    </location>
</feature>
<protein>
    <recommendedName>
        <fullName evidence="12">Adhesion G-protein coupled receptor G4</fullName>
    </recommendedName>
    <alternativeName>
        <fullName evidence="13">G-protein coupled receptor 112</fullName>
    </alternativeName>
</protein>
<dbReference type="FunFam" id="2.60.220.50:FF:000018">
    <property type="entry name" value="Adhesion G protein-coupled receptor G6"/>
    <property type="match status" value="1"/>
</dbReference>
<feature type="compositionally biased region" description="Polar residues" evidence="17">
    <location>
        <begin position="1190"/>
        <end position="1212"/>
    </location>
</feature>
<evidence type="ECO:0000256" key="10">
    <source>
        <dbReference type="ARBA" id="ARBA00023180"/>
    </source>
</evidence>
<feature type="region of interest" description="Disordered" evidence="17">
    <location>
        <begin position="659"/>
        <end position="691"/>
    </location>
</feature>
<feature type="region of interest" description="Disordered" evidence="17">
    <location>
        <begin position="925"/>
        <end position="955"/>
    </location>
</feature>
<feature type="compositionally biased region" description="Polar residues" evidence="17">
    <location>
        <begin position="1007"/>
        <end position="1017"/>
    </location>
</feature>
<dbReference type="SUPFAM" id="SSF49899">
    <property type="entry name" value="Concanavalin A-like lectins/glucanases"/>
    <property type="match status" value="1"/>
</dbReference>
<dbReference type="InterPro" id="IPR046338">
    <property type="entry name" value="GAIN_dom_sf"/>
</dbReference>
<dbReference type="InterPro" id="IPR017981">
    <property type="entry name" value="GPCR_2-like_7TM"/>
</dbReference>
<accession>A0A8C9JEU1</accession>
<dbReference type="Pfam" id="PF00002">
    <property type="entry name" value="7tm_2"/>
    <property type="match status" value="1"/>
</dbReference>
<evidence type="ECO:0000313" key="23">
    <source>
        <dbReference type="Proteomes" id="UP000675900"/>
    </source>
</evidence>
<feature type="compositionally biased region" description="Low complexity" evidence="17">
    <location>
        <begin position="1624"/>
        <end position="1636"/>
    </location>
</feature>
<dbReference type="GO" id="GO:0005886">
    <property type="term" value="C:plasma membrane"/>
    <property type="evidence" value="ECO:0007669"/>
    <property type="project" value="TreeGrafter"/>
</dbReference>
<dbReference type="Pfam" id="PF01825">
    <property type="entry name" value="GPS"/>
    <property type="match status" value="1"/>
</dbReference>
<feature type="compositionally biased region" description="Polar residues" evidence="17">
    <location>
        <begin position="631"/>
        <end position="640"/>
    </location>
</feature>
<evidence type="ECO:0000256" key="3">
    <source>
        <dbReference type="ARBA" id="ARBA00022692"/>
    </source>
</evidence>
<reference evidence="22" key="1">
    <citation type="submission" date="2025-08" db="UniProtKB">
        <authorList>
            <consortium name="Ensembl"/>
        </authorList>
    </citation>
    <scope>IDENTIFICATION</scope>
</reference>
<evidence type="ECO:0000259" key="21">
    <source>
        <dbReference type="PROSITE" id="PS51828"/>
    </source>
</evidence>
<feature type="domain" description="Pentraxin (PTX)" evidence="21">
    <location>
        <begin position="29"/>
        <end position="222"/>
    </location>
</feature>
<evidence type="ECO:0000256" key="5">
    <source>
        <dbReference type="ARBA" id="ARBA00022989"/>
    </source>
</evidence>
<keyword evidence="8 16" id="KW-1015">Disulfide bond</keyword>